<keyword evidence="1" id="KW-1133">Transmembrane helix</keyword>
<sequence length="534" mass="60187">MALFGAAQSRVDDERNHFVEAIGNRENDIRQLATAHHPNALPCELFRLPGSRGFMARGTFNICFFVQFPTGERWVVRIPLRPCLAVSARSKLESEIATMSSAPSICPCVFVGILTRVRLVTERTTIPIPQIVGYSLAETCDPLSTYIIMEYVEGGTLSMDRLRSATASQRDNLYKSLAKVYTQLRRLEFPAIGRLGQCTDGFEVCRRALTIDMNGLQIEGLDPFSTQASYHDKNDSLVSANDYIAMRLQISWNAFLKGRNSIEQGMAANVLYHLQLFCKHVEKWKDPALDRGPFVLTHGDLGPQNLIVDDTLEIKAVIDWEWSRVVPVQLFTPPLWLTCRDTPYVTAPNSYKLYLKKALLNFLEAVRTQELSTFGEDRLFEEWTSRKDNAEPLVANALENWTDIDWFAYLYLSKGDDAKLEEDVRSFIEADPIRGLITRMKEDDTIAYVEEMQQLEDVKARSAMPDNRVTISRLADWMSSEHMKLWTMQSLPLFAGASIVFVGGLLVGRKLEAIPRLVAGLSLSVSRLVSGSAP</sequence>
<dbReference type="InterPro" id="IPR011009">
    <property type="entry name" value="Kinase-like_dom_sf"/>
</dbReference>
<dbReference type="AlphaFoldDB" id="E9DX79"/>
<dbReference type="OMA" id="ESTMAIT"/>
<dbReference type="SUPFAM" id="SSF56112">
    <property type="entry name" value="Protein kinase-like (PK-like)"/>
    <property type="match status" value="1"/>
</dbReference>
<gene>
    <name evidence="3" type="ORF">MAC_02227</name>
</gene>
<accession>E9DX79</accession>
<dbReference type="KEGG" id="maw:19246538"/>
<keyword evidence="4" id="KW-1185">Reference proteome</keyword>
<dbReference type="Gene3D" id="3.90.1200.10">
    <property type="match status" value="1"/>
</dbReference>
<dbReference type="InterPro" id="IPR051678">
    <property type="entry name" value="AGP_Transferase"/>
</dbReference>
<dbReference type="eggNOG" id="ENOG502SNEF">
    <property type="taxonomic scope" value="Eukaryota"/>
</dbReference>
<dbReference type="OrthoDB" id="10003767at2759"/>
<evidence type="ECO:0000259" key="2">
    <source>
        <dbReference type="Pfam" id="PF01636"/>
    </source>
</evidence>
<dbReference type="InParanoid" id="E9DX79"/>
<dbReference type="PANTHER" id="PTHR21310">
    <property type="entry name" value="AMINOGLYCOSIDE PHOSPHOTRANSFERASE-RELATED-RELATED"/>
    <property type="match status" value="1"/>
</dbReference>
<evidence type="ECO:0000256" key="1">
    <source>
        <dbReference type="SAM" id="Phobius"/>
    </source>
</evidence>
<dbReference type="PANTHER" id="PTHR21310:SF37">
    <property type="entry name" value="AMINOGLYCOSIDE PHOSPHOTRANSFERASE DOMAIN-CONTAINING PROTEIN"/>
    <property type="match status" value="1"/>
</dbReference>
<dbReference type="InterPro" id="IPR002575">
    <property type="entry name" value="Aminoglycoside_PTrfase"/>
</dbReference>
<organism evidence="4">
    <name type="scientific">Metarhizium acridum (strain CQMa 102)</name>
    <dbReference type="NCBI Taxonomy" id="655827"/>
    <lineage>
        <taxon>Eukaryota</taxon>
        <taxon>Fungi</taxon>
        <taxon>Dikarya</taxon>
        <taxon>Ascomycota</taxon>
        <taxon>Pezizomycotina</taxon>
        <taxon>Sordariomycetes</taxon>
        <taxon>Hypocreomycetidae</taxon>
        <taxon>Hypocreales</taxon>
        <taxon>Clavicipitaceae</taxon>
        <taxon>Metarhizium</taxon>
    </lineage>
</organism>
<feature type="domain" description="Aminoglycoside phosphotransferase" evidence="2">
    <location>
        <begin position="67"/>
        <end position="324"/>
    </location>
</feature>
<keyword evidence="1" id="KW-0472">Membrane</keyword>
<evidence type="ECO:0000313" key="4">
    <source>
        <dbReference type="Proteomes" id="UP000002499"/>
    </source>
</evidence>
<dbReference type="EMBL" id="GL698480">
    <property type="protein sequence ID" value="EFY91637.1"/>
    <property type="molecule type" value="Genomic_DNA"/>
</dbReference>
<dbReference type="Pfam" id="PF01636">
    <property type="entry name" value="APH"/>
    <property type="match status" value="1"/>
</dbReference>
<proteinExistence type="predicted"/>
<keyword evidence="1" id="KW-0812">Transmembrane</keyword>
<dbReference type="GO" id="GO:0016740">
    <property type="term" value="F:transferase activity"/>
    <property type="evidence" value="ECO:0007669"/>
    <property type="project" value="UniProtKB-KW"/>
</dbReference>
<dbReference type="HOGENOM" id="CLU_030115_0_1_1"/>
<feature type="transmembrane region" description="Helical" evidence="1">
    <location>
        <begin position="486"/>
        <end position="507"/>
    </location>
</feature>
<evidence type="ECO:0000313" key="3">
    <source>
        <dbReference type="EMBL" id="EFY91637.1"/>
    </source>
</evidence>
<dbReference type="FunCoup" id="E9DX79">
    <property type="interactions" value="19"/>
</dbReference>
<dbReference type="GeneID" id="19246538"/>
<keyword evidence="3" id="KW-0808">Transferase</keyword>
<reference evidence="3 4" key="1">
    <citation type="journal article" date="2011" name="PLoS Genet.">
        <title>Genome sequencing and comparative transcriptomics of the model entomopathogenic fungi Metarhizium anisopliae and M. acridum.</title>
        <authorList>
            <person name="Gao Q."/>
            <person name="Jin K."/>
            <person name="Ying S.H."/>
            <person name="Zhang Y."/>
            <person name="Xiao G."/>
            <person name="Shang Y."/>
            <person name="Duan Z."/>
            <person name="Hu X."/>
            <person name="Xie X.Q."/>
            <person name="Zhou G."/>
            <person name="Peng G."/>
            <person name="Luo Z."/>
            <person name="Huang W."/>
            <person name="Wang B."/>
            <person name="Fang W."/>
            <person name="Wang S."/>
            <person name="Zhong Y."/>
            <person name="Ma L.J."/>
            <person name="St Leger R.J."/>
            <person name="Zhao G.P."/>
            <person name="Pei Y."/>
            <person name="Feng M.G."/>
            <person name="Xia Y."/>
            <person name="Wang C."/>
        </authorList>
    </citation>
    <scope>NUCLEOTIDE SEQUENCE [LARGE SCALE GENOMIC DNA]</scope>
    <source>
        <strain evidence="3 4">CQMa 102</strain>
    </source>
</reference>
<protein>
    <submittedName>
        <fullName evidence="3">Phosphotransferase enzyme family protein</fullName>
    </submittedName>
</protein>
<dbReference type="Proteomes" id="UP000002499">
    <property type="component" value="Unassembled WGS sequence"/>
</dbReference>
<name>E9DX79_METAQ</name>